<dbReference type="EMBL" id="RAQU01000013">
    <property type="protein sequence ID" value="RKK05568.1"/>
    <property type="molecule type" value="Genomic_DNA"/>
</dbReference>
<dbReference type="InParanoid" id="A0A3A9JXN0"/>
<dbReference type="AlphaFoldDB" id="A0A3A9JXN0"/>
<comment type="caution">
    <text evidence="1">The sequence shown here is derived from an EMBL/GenBank/DDBJ whole genome shotgun (WGS) entry which is preliminary data.</text>
</comment>
<evidence type="ECO:0000313" key="4">
    <source>
        <dbReference type="Proteomes" id="UP000278036"/>
    </source>
</evidence>
<dbReference type="SUPFAM" id="SSF54427">
    <property type="entry name" value="NTF2-like"/>
    <property type="match status" value="1"/>
</dbReference>
<dbReference type="GO" id="GO:0030638">
    <property type="term" value="P:polyketide metabolic process"/>
    <property type="evidence" value="ECO:0007669"/>
    <property type="project" value="InterPro"/>
</dbReference>
<sequence>MPSAGTIFRLWFDDVWNQGKAEQISQYLSRDVVMHALDMNGADVRGPEGFQAFFRHLLENFSGIHFTVHEVVEEGDMAAGRWTVRLTHSGDGFGIPATGETVSISGMSMIRVANGQVVEAWDEWDRLRLATACRMLAPV</sequence>
<dbReference type="Proteomes" id="UP000278036">
    <property type="component" value="Unassembled WGS sequence"/>
</dbReference>
<reference evidence="1 4" key="1">
    <citation type="submission" date="2018-09" db="EMBL/GenBank/DDBJ databases">
        <title>Roseomonas sp. nov., isolated from feces of Tibetan antelopes in the Qinghai-Tibet plateau, China.</title>
        <authorList>
            <person name="Tian Z."/>
        </authorList>
    </citation>
    <scope>NUCLEOTIDE SEQUENCE [LARGE SCALE GENOMIC DNA]</scope>
    <source>
        <strain evidence="2 3">Z23</strain>
        <strain evidence="1 4">Z24</strain>
    </source>
</reference>
<dbReference type="OrthoDB" id="8849037at2"/>
<accession>A0A3A9JXN0</accession>
<dbReference type="InterPro" id="IPR009959">
    <property type="entry name" value="Cyclase_SnoaL-like"/>
</dbReference>
<dbReference type="Gene3D" id="3.10.450.50">
    <property type="match status" value="1"/>
</dbReference>
<protein>
    <recommendedName>
        <fullName evidence="5">Ester cyclase</fullName>
    </recommendedName>
</protein>
<gene>
    <name evidence="1" type="ORF">D6Z83_03410</name>
    <name evidence="2" type="ORF">EBE87_17485</name>
</gene>
<evidence type="ECO:0000313" key="2">
    <source>
        <dbReference type="EMBL" id="RMI19954.1"/>
    </source>
</evidence>
<proteinExistence type="predicted"/>
<dbReference type="PANTHER" id="PTHR38436">
    <property type="entry name" value="POLYKETIDE CYCLASE SNOAL-LIKE DOMAIN"/>
    <property type="match status" value="1"/>
</dbReference>
<dbReference type="EMBL" id="RFLX01000014">
    <property type="protein sequence ID" value="RMI19954.1"/>
    <property type="molecule type" value="Genomic_DNA"/>
</dbReference>
<dbReference type="InterPro" id="IPR032710">
    <property type="entry name" value="NTF2-like_dom_sf"/>
</dbReference>
<evidence type="ECO:0008006" key="5">
    <source>
        <dbReference type="Google" id="ProtNLM"/>
    </source>
</evidence>
<keyword evidence="3" id="KW-1185">Reference proteome</keyword>
<dbReference type="Pfam" id="PF07366">
    <property type="entry name" value="SnoaL"/>
    <property type="match status" value="1"/>
</dbReference>
<dbReference type="Proteomes" id="UP000274097">
    <property type="component" value="Unassembled WGS sequence"/>
</dbReference>
<dbReference type="RefSeq" id="WP_120636928.1">
    <property type="nucleotide sequence ID" value="NZ_RAQU01000013.1"/>
</dbReference>
<evidence type="ECO:0000313" key="1">
    <source>
        <dbReference type="EMBL" id="RKK05568.1"/>
    </source>
</evidence>
<evidence type="ECO:0000313" key="3">
    <source>
        <dbReference type="Proteomes" id="UP000274097"/>
    </source>
</evidence>
<organism evidence="1 4">
    <name type="scientific">Teichococcus wenyumeiae</name>
    <dbReference type="NCBI Taxonomy" id="2478470"/>
    <lineage>
        <taxon>Bacteria</taxon>
        <taxon>Pseudomonadati</taxon>
        <taxon>Pseudomonadota</taxon>
        <taxon>Alphaproteobacteria</taxon>
        <taxon>Acetobacterales</taxon>
        <taxon>Roseomonadaceae</taxon>
        <taxon>Roseomonas</taxon>
    </lineage>
</organism>
<dbReference type="PANTHER" id="PTHR38436:SF1">
    <property type="entry name" value="ESTER CYCLASE"/>
    <property type="match status" value="1"/>
</dbReference>
<name>A0A3A9JXN0_9PROT</name>